<reference evidence="5 6" key="1">
    <citation type="journal article" date="2015" name="Int. J. Syst. Evol. Microbiol.">
        <title>Description of Sphingopyxis fribergensis sp. nov. - a soil bacterium with the ability to degrade styrene and phenylacetic acid.</title>
        <authorList>
            <person name="Oelschlagel M."/>
            <person name="Ruckert C."/>
            <person name="Kalinowski J."/>
            <person name="Schmidt G."/>
            <person name="Schlomann M."/>
            <person name="Tischler D."/>
        </authorList>
    </citation>
    <scope>NUCLEOTIDE SEQUENCE [LARGE SCALE GENOMIC DNA]</scope>
    <source>
        <strain evidence="5 6">Kp5.2</strain>
        <plasmid evidence="5">pSfKp5.2</plasmid>
    </source>
</reference>
<dbReference type="Proteomes" id="UP000030907">
    <property type="component" value="Plasmid pSfKp5.2"/>
</dbReference>
<name>A0A0A7PUH3_9SPHN</name>
<keyword evidence="1" id="KW-0805">Transcription regulation</keyword>
<keyword evidence="6" id="KW-1185">Reference proteome</keyword>
<sequence length="255" mass="28084">MISKSNASLNPGTVAAIKAKRALQVAQAIVLDIQSNAREIGDRLPQEEDMLARYEVARATLREALRFLELQGVIHLQLGRGGGPVVSRPQTRDFASSLSLILQFMDTDLRALLELREAIAPDMAARAAERATNADLAALSDCYAQLERDSETAAFEETNRRFHDLLGWASGNPTFGLLTSALHLLTRDMAVELGYSAQERANQLRCLARILSAVRLCDSDAARRHMERLVKGSSEYLAERSPELVAQKVQWGEVA</sequence>
<organism evidence="5 6">
    <name type="scientific">Sphingopyxis fribergensis</name>
    <dbReference type="NCBI Taxonomy" id="1515612"/>
    <lineage>
        <taxon>Bacteria</taxon>
        <taxon>Pseudomonadati</taxon>
        <taxon>Pseudomonadota</taxon>
        <taxon>Alphaproteobacteria</taxon>
        <taxon>Sphingomonadales</taxon>
        <taxon>Sphingomonadaceae</taxon>
        <taxon>Sphingopyxis</taxon>
    </lineage>
</organism>
<dbReference type="InterPro" id="IPR036390">
    <property type="entry name" value="WH_DNA-bd_sf"/>
</dbReference>
<keyword evidence="2" id="KW-0238">DNA-binding</keyword>
<dbReference type="GO" id="GO:0003700">
    <property type="term" value="F:DNA-binding transcription factor activity"/>
    <property type="evidence" value="ECO:0007669"/>
    <property type="project" value="InterPro"/>
</dbReference>
<dbReference type="InterPro" id="IPR008920">
    <property type="entry name" value="TF_FadR/GntR_C"/>
</dbReference>
<dbReference type="SMART" id="SM00345">
    <property type="entry name" value="HTH_GNTR"/>
    <property type="match status" value="1"/>
</dbReference>
<feature type="domain" description="HTH gntR-type" evidence="4">
    <location>
        <begin position="19"/>
        <end position="89"/>
    </location>
</feature>
<dbReference type="SUPFAM" id="SSF46785">
    <property type="entry name" value="Winged helix' DNA-binding domain"/>
    <property type="match status" value="1"/>
</dbReference>
<dbReference type="AlphaFoldDB" id="A0A0A7PUH3"/>
<dbReference type="EMBL" id="CP009123">
    <property type="protein sequence ID" value="AJA11732.1"/>
    <property type="molecule type" value="Genomic_DNA"/>
</dbReference>
<dbReference type="PRINTS" id="PR00035">
    <property type="entry name" value="HTHGNTR"/>
</dbReference>
<gene>
    <name evidence="5" type="ORF">SKP52_24455</name>
</gene>
<dbReference type="PANTHER" id="PTHR43537">
    <property type="entry name" value="TRANSCRIPTIONAL REGULATOR, GNTR FAMILY"/>
    <property type="match status" value="1"/>
</dbReference>
<geneLocation type="plasmid" evidence="5 6">
    <name>pSfKp5.2</name>
</geneLocation>
<dbReference type="Gene3D" id="1.10.10.10">
    <property type="entry name" value="Winged helix-like DNA-binding domain superfamily/Winged helix DNA-binding domain"/>
    <property type="match status" value="1"/>
</dbReference>
<dbReference type="GO" id="GO:0003677">
    <property type="term" value="F:DNA binding"/>
    <property type="evidence" value="ECO:0007669"/>
    <property type="project" value="UniProtKB-KW"/>
</dbReference>
<dbReference type="InterPro" id="IPR036388">
    <property type="entry name" value="WH-like_DNA-bd_sf"/>
</dbReference>
<dbReference type="Gene3D" id="1.20.120.530">
    <property type="entry name" value="GntR ligand-binding domain-like"/>
    <property type="match status" value="1"/>
</dbReference>
<dbReference type="HOGENOM" id="CLU_017584_9_0_5"/>
<dbReference type="InterPro" id="IPR011711">
    <property type="entry name" value="GntR_C"/>
</dbReference>
<dbReference type="InterPro" id="IPR000524">
    <property type="entry name" value="Tscrpt_reg_HTH_GntR"/>
</dbReference>
<evidence type="ECO:0000256" key="2">
    <source>
        <dbReference type="ARBA" id="ARBA00023125"/>
    </source>
</evidence>
<dbReference type="KEGG" id="sphk:SKP52_24455"/>
<keyword evidence="5" id="KW-0614">Plasmid</keyword>
<evidence type="ECO:0000313" key="6">
    <source>
        <dbReference type="Proteomes" id="UP000030907"/>
    </source>
</evidence>
<evidence type="ECO:0000313" key="5">
    <source>
        <dbReference type="EMBL" id="AJA11732.1"/>
    </source>
</evidence>
<accession>A0A0A7PUH3</accession>
<proteinExistence type="predicted"/>
<dbReference type="SMART" id="SM00895">
    <property type="entry name" value="FCD"/>
    <property type="match status" value="1"/>
</dbReference>
<dbReference type="RefSeq" id="WP_052209041.1">
    <property type="nucleotide sequence ID" value="NZ_CP009123.1"/>
</dbReference>
<dbReference type="SUPFAM" id="SSF48008">
    <property type="entry name" value="GntR ligand-binding domain-like"/>
    <property type="match status" value="1"/>
</dbReference>
<keyword evidence="3" id="KW-0804">Transcription</keyword>
<dbReference type="PROSITE" id="PS50949">
    <property type="entry name" value="HTH_GNTR"/>
    <property type="match status" value="1"/>
</dbReference>
<dbReference type="Pfam" id="PF07729">
    <property type="entry name" value="FCD"/>
    <property type="match status" value="1"/>
</dbReference>
<evidence type="ECO:0000256" key="1">
    <source>
        <dbReference type="ARBA" id="ARBA00023015"/>
    </source>
</evidence>
<dbReference type="OrthoDB" id="9028214at2"/>
<protein>
    <submittedName>
        <fullName evidence="5">Regulatory protein GntR</fullName>
    </submittedName>
</protein>
<dbReference type="PANTHER" id="PTHR43537:SF5">
    <property type="entry name" value="UXU OPERON TRANSCRIPTIONAL REGULATOR"/>
    <property type="match status" value="1"/>
</dbReference>
<dbReference type="Pfam" id="PF00392">
    <property type="entry name" value="GntR"/>
    <property type="match status" value="1"/>
</dbReference>
<evidence type="ECO:0000256" key="3">
    <source>
        <dbReference type="ARBA" id="ARBA00023163"/>
    </source>
</evidence>
<evidence type="ECO:0000259" key="4">
    <source>
        <dbReference type="PROSITE" id="PS50949"/>
    </source>
</evidence>